<evidence type="ECO:0000313" key="10">
    <source>
        <dbReference type="EMBL" id="KAK8018405.1"/>
    </source>
</evidence>
<proteinExistence type="inferred from homology"/>
<feature type="domain" description="FAD-binding" evidence="9">
    <location>
        <begin position="10"/>
        <end position="178"/>
    </location>
</feature>
<evidence type="ECO:0000256" key="7">
    <source>
        <dbReference type="SAM" id="MobiDB-lite"/>
    </source>
</evidence>
<dbReference type="Proteomes" id="UP001396898">
    <property type="component" value="Unassembled WGS sequence"/>
</dbReference>
<organism evidence="10 11">
    <name type="scientific">Apiospora marii</name>
    <dbReference type="NCBI Taxonomy" id="335849"/>
    <lineage>
        <taxon>Eukaryota</taxon>
        <taxon>Fungi</taxon>
        <taxon>Dikarya</taxon>
        <taxon>Ascomycota</taxon>
        <taxon>Pezizomycotina</taxon>
        <taxon>Sordariomycetes</taxon>
        <taxon>Xylariomycetidae</taxon>
        <taxon>Amphisphaeriales</taxon>
        <taxon>Apiosporaceae</taxon>
        <taxon>Apiospora</taxon>
    </lineage>
</organism>
<comment type="pathway">
    <text evidence="2">Secondary metabolite biosynthesis.</text>
</comment>
<comment type="cofactor">
    <cofactor evidence="1">
        <name>FAD</name>
        <dbReference type="ChEBI" id="CHEBI:57692"/>
    </cofactor>
</comment>
<evidence type="ECO:0000256" key="4">
    <source>
        <dbReference type="ARBA" id="ARBA00022630"/>
    </source>
</evidence>
<keyword evidence="5" id="KW-0274">FAD</keyword>
<keyword evidence="8" id="KW-0812">Transmembrane</keyword>
<feature type="region of interest" description="Disordered" evidence="7">
    <location>
        <begin position="364"/>
        <end position="405"/>
    </location>
</feature>
<dbReference type="InterPro" id="IPR036188">
    <property type="entry name" value="FAD/NAD-bd_sf"/>
</dbReference>
<sequence length="520" mass="56115">MEGTGTDGRFKVIIVGAGVSGLYLAHALAKADMDYVVLDKHPVAPAWGSSISLFPSSVRILDQVGLHDAVAAKTTEMRDFHIRGPDGKTYASGPFFHVFADAAGYCSMTFERRVFLQTLYDELPDKSKVIEHARVSGIVEDEEATNGRVRVVLADGGVHEGDVVIGCDGIHSAVRQLLWERAHRLRPGLITVDEKQRIRATYTALTGIAPYQPGSVGGLAMSSTAHDGFSFLFLTQPDHLYFSVFIHHLPGGGGGNGSHLGPGAVSKYPNRLRFTDADADAVAARVLDCPVSETLVFGDIWKARKRGQLIALEEGVLSHWSLGRTVLCGDSAHKVTPNAGFGGNLSLEGAAVLANELYAAVETARKRGEGRTRGRGSPPTRRFAAPSPTTGRPTSPGPTTSTSAGSYREWTSFHLPLPCIRAYSFYSLSLLSAARYIAVCVADAPKLSFVHFHERSGSVRWEKQRWERPGEKTAWPLLRSLGRTASSGPIALAISLYVFFSYVAGAWYLGFGRGVKTSLD</sequence>
<evidence type="ECO:0000256" key="3">
    <source>
        <dbReference type="ARBA" id="ARBA00007992"/>
    </source>
</evidence>
<feature type="domain" description="FAD-binding" evidence="9">
    <location>
        <begin position="312"/>
        <end position="365"/>
    </location>
</feature>
<dbReference type="EMBL" id="JAQQWI010000010">
    <property type="protein sequence ID" value="KAK8018405.1"/>
    <property type="molecule type" value="Genomic_DNA"/>
</dbReference>
<accession>A0ABR1RTW2</accession>
<evidence type="ECO:0000313" key="11">
    <source>
        <dbReference type="Proteomes" id="UP001396898"/>
    </source>
</evidence>
<feature type="transmembrane region" description="Helical" evidence="8">
    <location>
        <begin position="490"/>
        <end position="511"/>
    </location>
</feature>
<dbReference type="SUPFAM" id="SSF51905">
    <property type="entry name" value="FAD/NAD(P)-binding domain"/>
    <property type="match status" value="1"/>
</dbReference>
<dbReference type="PANTHER" id="PTHR47356:SF2">
    <property type="entry name" value="FAD-BINDING DOMAIN-CONTAINING PROTEIN-RELATED"/>
    <property type="match status" value="1"/>
</dbReference>
<dbReference type="PANTHER" id="PTHR47356">
    <property type="entry name" value="FAD-DEPENDENT MONOOXYGENASE ASQG-RELATED"/>
    <property type="match status" value="1"/>
</dbReference>
<dbReference type="InterPro" id="IPR002938">
    <property type="entry name" value="FAD-bd"/>
</dbReference>
<dbReference type="Gene3D" id="3.50.50.60">
    <property type="entry name" value="FAD/NAD(P)-binding domain"/>
    <property type="match status" value="1"/>
</dbReference>
<evidence type="ECO:0000259" key="9">
    <source>
        <dbReference type="Pfam" id="PF01494"/>
    </source>
</evidence>
<name>A0ABR1RTW2_9PEZI</name>
<evidence type="ECO:0000256" key="5">
    <source>
        <dbReference type="ARBA" id="ARBA00022827"/>
    </source>
</evidence>
<dbReference type="PRINTS" id="PR00420">
    <property type="entry name" value="RNGMNOXGNASE"/>
</dbReference>
<keyword evidence="6" id="KW-0560">Oxidoreductase</keyword>
<dbReference type="Pfam" id="PF01494">
    <property type="entry name" value="FAD_binding_3"/>
    <property type="match status" value="2"/>
</dbReference>
<evidence type="ECO:0000256" key="6">
    <source>
        <dbReference type="ARBA" id="ARBA00023002"/>
    </source>
</evidence>
<feature type="compositionally biased region" description="Low complexity" evidence="7">
    <location>
        <begin position="375"/>
        <end position="405"/>
    </location>
</feature>
<keyword evidence="8" id="KW-0472">Membrane</keyword>
<comment type="caution">
    <text evidence="10">The sequence shown here is derived from an EMBL/GenBank/DDBJ whole genome shotgun (WGS) entry which is preliminary data.</text>
</comment>
<evidence type="ECO:0000256" key="2">
    <source>
        <dbReference type="ARBA" id="ARBA00005179"/>
    </source>
</evidence>
<reference evidence="10 11" key="1">
    <citation type="submission" date="2023-01" db="EMBL/GenBank/DDBJ databases">
        <title>Analysis of 21 Apiospora genomes using comparative genomics revels a genus with tremendous synthesis potential of carbohydrate active enzymes and secondary metabolites.</title>
        <authorList>
            <person name="Sorensen T."/>
        </authorList>
    </citation>
    <scope>NUCLEOTIDE SEQUENCE [LARGE SCALE GENOMIC DNA]</scope>
    <source>
        <strain evidence="10 11">CBS 20057</strain>
    </source>
</reference>
<comment type="similarity">
    <text evidence="3">Belongs to the paxM FAD-dependent monooxygenase family.</text>
</comment>
<gene>
    <name evidence="10" type="ORF">PG991_007595</name>
</gene>
<evidence type="ECO:0000256" key="8">
    <source>
        <dbReference type="SAM" id="Phobius"/>
    </source>
</evidence>
<keyword evidence="11" id="KW-1185">Reference proteome</keyword>
<keyword evidence="4" id="KW-0285">Flavoprotein</keyword>
<keyword evidence="8" id="KW-1133">Transmembrane helix</keyword>
<dbReference type="InterPro" id="IPR050562">
    <property type="entry name" value="FAD_mOase_fung"/>
</dbReference>
<protein>
    <recommendedName>
        <fullName evidence="9">FAD-binding domain-containing protein</fullName>
    </recommendedName>
</protein>
<evidence type="ECO:0000256" key="1">
    <source>
        <dbReference type="ARBA" id="ARBA00001974"/>
    </source>
</evidence>